<evidence type="ECO:0000313" key="4">
    <source>
        <dbReference type="Proteomes" id="UP000282957"/>
    </source>
</evidence>
<dbReference type="OrthoDB" id="7271690at2"/>
<gene>
    <name evidence="3" type="ORF">EOD42_00735</name>
</gene>
<dbReference type="AlphaFoldDB" id="A0A437MLY1"/>
<name>A0A437MLY1_9PROT</name>
<feature type="domain" description="DUF5666" evidence="2">
    <location>
        <begin position="134"/>
        <end position="186"/>
    </location>
</feature>
<comment type="caution">
    <text evidence="3">The sequence shown here is derived from an EMBL/GenBank/DDBJ whole genome shotgun (WGS) entry which is preliminary data.</text>
</comment>
<feature type="region of interest" description="Disordered" evidence="1">
    <location>
        <begin position="317"/>
        <end position="407"/>
    </location>
</feature>
<feature type="region of interest" description="Disordered" evidence="1">
    <location>
        <begin position="22"/>
        <end position="50"/>
    </location>
</feature>
<dbReference type="EMBL" id="SACL01000001">
    <property type="protein sequence ID" value="RVT98674.1"/>
    <property type="molecule type" value="Genomic_DNA"/>
</dbReference>
<dbReference type="Pfam" id="PF18914">
    <property type="entry name" value="DUF5666"/>
    <property type="match status" value="1"/>
</dbReference>
<accession>A0A437MLY1</accession>
<dbReference type="Proteomes" id="UP000282957">
    <property type="component" value="Unassembled WGS sequence"/>
</dbReference>
<proteinExistence type="predicted"/>
<evidence type="ECO:0000313" key="3">
    <source>
        <dbReference type="EMBL" id="RVT98674.1"/>
    </source>
</evidence>
<protein>
    <recommendedName>
        <fullName evidence="2">DUF5666 domain-containing protein</fullName>
    </recommendedName>
</protein>
<dbReference type="RefSeq" id="WP_127785146.1">
    <property type="nucleotide sequence ID" value="NZ_SACL01000001.1"/>
</dbReference>
<organism evidence="3 4">
    <name type="scientific">Rhodovarius crocodyli</name>
    <dbReference type="NCBI Taxonomy" id="1979269"/>
    <lineage>
        <taxon>Bacteria</taxon>
        <taxon>Pseudomonadati</taxon>
        <taxon>Pseudomonadota</taxon>
        <taxon>Alphaproteobacteria</taxon>
        <taxon>Acetobacterales</taxon>
        <taxon>Roseomonadaceae</taxon>
        <taxon>Rhodovarius</taxon>
    </lineage>
</organism>
<evidence type="ECO:0000256" key="1">
    <source>
        <dbReference type="SAM" id="MobiDB-lite"/>
    </source>
</evidence>
<keyword evidence="4" id="KW-1185">Reference proteome</keyword>
<sequence>MSVLLLLANACTERAPQAPLADNGVCRIGPDGGPPERSASGDRGIGGTGIGLADGGDGDRGIGGTGIVGVVTGFASICVNGLHVTYDPALPVLFGDVPGSPAALRVGQVVVIAAGGQEGALRARRVTVRYEVSGPVEALEPGALWVAGQRVVVGAALPGGGDWSVGDVVLVSGLRTPAGVLVASRIDRRPPAAAGTVTIHGILSWRDGVPVLGNLPIRVGPGFPLPGPGPVIASGRLENGVLVPVSVEPDVLLRDPTAWFGPGFGRFLYQGYFNVHAGMVTLGPAMHARAPAGLAPFGTRRGVVELRSGPAGLAASRLSEATGATPTDRPLGGQAPVPGAFRGQRGEPAPVPNRSLERGSMPAGETSGRGTGNSPGDRPGGARLLDSSERPQQPGSFRGGAPPDGRR</sequence>
<dbReference type="InterPro" id="IPR043724">
    <property type="entry name" value="DUF5666"/>
</dbReference>
<evidence type="ECO:0000259" key="2">
    <source>
        <dbReference type="Pfam" id="PF18914"/>
    </source>
</evidence>
<reference evidence="3 4" key="1">
    <citation type="submission" date="2019-01" db="EMBL/GenBank/DDBJ databases">
        <authorList>
            <person name="Chen W.-M."/>
        </authorList>
    </citation>
    <scope>NUCLEOTIDE SEQUENCE [LARGE SCALE GENOMIC DNA]</scope>
    <source>
        <strain evidence="3 4">CCP-6</strain>
    </source>
</reference>